<dbReference type="AlphaFoldDB" id="A0A1E3HAM6"/>
<evidence type="ECO:0000313" key="2">
    <source>
        <dbReference type="Proteomes" id="UP000094622"/>
    </source>
</evidence>
<evidence type="ECO:0008006" key="3">
    <source>
        <dbReference type="Google" id="ProtNLM"/>
    </source>
</evidence>
<dbReference type="Proteomes" id="UP000094622">
    <property type="component" value="Unassembled WGS sequence"/>
</dbReference>
<dbReference type="InterPro" id="IPR007362">
    <property type="entry name" value="DUF429"/>
</dbReference>
<dbReference type="Pfam" id="PF04250">
    <property type="entry name" value="DUF429"/>
    <property type="match status" value="1"/>
</dbReference>
<accession>A0A1E3HAM6</accession>
<sequence length="240" mass="25425">MNRVAGVDGCPGGWCVVLVDPDGVLAPEAMVLPRFTDILALQPALIAVDMPIGLPDRAGPGGRGAEAAVRPLLGARQSSVFSVPSREAVAATDYGEACAAALATSDPPRKVSRQGFQLFPKIREIDALLVADVGLRSRVFEVHPEVGFWRLAGGKAMTLPKKVKSASNLAGLDERRVLLEAHGLPRTLLDSRPPKGAARDDLIDACVSALIGLRILRGEAQPFPPEVVTDRHGIRIAIWA</sequence>
<gene>
    <name evidence="1" type="ORF">A6302_00012</name>
</gene>
<name>A0A1E3HAM6_9HYPH</name>
<dbReference type="RefSeq" id="WP_069305328.1">
    <property type="nucleotide sequence ID" value="NZ_MCRJ01000001.1"/>
</dbReference>
<protein>
    <recommendedName>
        <fullName evidence="3">DUF429 domain-containing protein</fullName>
    </recommendedName>
</protein>
<evidence type="ECO:0000313" key="1">
    <source>
        <dbReference type="EMBL" id="ODN72521.1"/>
    </source>
</evidence>
<dbReference type="PATRIC" id="fig|1439726.3.peg.13"/>
<proteinExistence type="predicted"/>
<organism evidence="1 2">
    <name type="scientific">Methylobrevis pamukkalensis</name>
    <dbReference type="NCBI Taxonomy" id="1439726"/>
    <lineage>
        <taxon>Bacteria</taxon>
        <taxon>Pseudomonadati</taxon>
        <taxon>Pseudomonadota</taxon>
        <taxon>Alphaproteobacteria</taxon>
        <taxon>Hyphomicrobiales</taxon>
        <taxon>Pleomorphomonadaceae</taxon>
        <taxon>Methylobrevis</taxon>
    </lineage>
</organism>
<reference evidence="1 2" key="1">
    <citation type="submission" date="2016-07" db="EMBL/GenBank/DDBJ databases">
        <title>Draft Genome Sequence of Methylobrevis pamukkalensis PK2.</title>
        <authorList>
            <person name="Vasilenko O.V."/>
            <person name="Doronina N.V."/>
            <person name="Shmareva M.N."/>
            <person name="Tarlachkov S.V."/>
            <person name="Mustakhimov I."/>
            <person name="Trotsenko Y.A."/>
        </authorList>
    </citation>
    <scope>NUCLEOTIDE SEQUENCE [LARGE SCALE GENOMIC DNA]</scope>
    <source>
        <strain evidence="1 2">PK2</strain>
    </source>
</reference>
<comment type="caution">
    <text evidence="1">The sequence shown here is derived from an EMBL/GenBank/DDBJ whole genome shotgun (WGS) entry which is preliminary data.</text>
</comment>
<dbReference type="OrthoDB" id="9811476at2"/>
<dbReference type="EMBL" id="MCRJ01000001">
    <property type="protein sequence ID" value="ODN72521.1"/>
    <property type="molecule type" value="Genomic_DNA"/>
</dbReference>
<keyword evidence="2" id="KW-1185">Reference proteome</keyword>